<dbReference type="InterPro" id="IPR029058">
    <property type="entry name" value="AB_hydrolase_fold"/>
</dbReference>
<dbReference type="InterPro" id="IPR000073">
    <property type="entry name" value="AB_hydrolase_1"/>
</dbReference>
<comment type="caution">
    <text evidence="5">The sequence shown here is derived from an EMBL/GenBank/DDBJ whole genome shotgun (WGS) entry which is preliminary data.</text>
</comment>
<evidence type="ECO:0000256" key="1">
    <source>
        <dbReference type="ARBA" id="ARBA00010088"/>
    </source>
</evidence>
<comment type="similarity">
    <text evidence="1">Belongs to the peptidase S33 family.</text>
</comment>
<protein>
    <submittedName>
        <fullName evidence="5">Pimeloyl-ACP methyl ester carboxylesterase</fullName>
    </submittedName>
</protein>
<keyword evidence="3" id="KW-0732">Signal</keyword>
<evidence type="ECO:0000256" key="2">
    <source>
        <dbReference type="ARBA" id="ARBA00022801"/>
    </source>
</evidence>
<name>A0ABU0IUL8_9CAUL</name>
<dbReference type="RefSeq" id="WP_307350182.1">
    <property type="nucleotide sequence ID" value="NZ_JAUSVS010000005.1"/>
</dbReference>
<dbReference type="Gene3D" id="3.40.50.1820">
    <property type="entry name" value="alpha/beta hydrolase"/>
    <property type="match status" value="1"/>
</dbReference>
<dbReference type="Pfam" id="PF00561">
    <property type="entry name" value="Abhydrolase_1"/>
    <property type="match status" value="1"/>
</dbReference>
<keyword evidence="2" id="KW-0378">Hydrolase</keyword>
<feature type="domain" description="AB hydrolase-1" evidence="4">
    <location>
        <begin position="59"/>
        <end position="163"/>
    </location>
</feature>
<evidence type="ECO:0000313" key="6">
    <source>
        <dbReference type="Proteomes" id="UP001228905"/>
    </source>
</evidence>
<proteinExistence type="inferred from homology"/>
<feature type="chain" id="PRO_5046077910" evidence="3">
    <location>
        <begin position="28"/>
        <end position="314"/>
    </location>
</feature>
<dbReference type="InterPro" id="IPR051601">
    <property type="entry name" value="Serine_prot/Carboxylest_S33"/>
</dbReference>
<dbReference type="Proteomes" id="UP001228905">
    <property type="component" value="Unassembled WGS sequence"/>
</dbReference>
<keyword evidence="6" id="KW-1185">Reference proteome</keyword>
<evidence type="ECO:0000259" key="4">
    <source>
        <dbReference type="Pfam" id="PF00561"/>
    </source>
</evidence>
<dbReference type="PANTHER" id="PTHR43248">
    <property type="entry name" value="2-SUCCINYL-6-HYDROXY-2,4-CYCLOHEXADIENE-1-CARBOXYLATE SYNTHASE"/>
    <property type="match status" value="1"/>
</dbReference>
<reference evidence="5 6" key="1">
    <citation type="submission" date="2023-07" db="EMBL/GenBank/DDBJ databases">
        <title>Genomic Encyclopedia of Type Strains, Phase IV (KMG-IV): sequencing the most valuable type-strain genomes for metagenomic binning, comparative biology and taxonomic classification.</title>
        <authorList>
            <person name="Goeker M."/>
        </authorList>
    </citation>
    <scope>NUCLEOTIDE SEQUENCE [LARGE SCALE GENOMIC DNA]</scope>
    <source>
        <strain evidence="5 6">DSM 18695</strain>
    </source>
</reference>
<evidence type="ECO:0000313" key="5">
    <source>
        <dbReference type="EMBL" id="MDQ0465075.1"/>
    </source>
</evidence>
<dbReference type="EMBL" id="JAUSVS010000005">
    <property type="protein sequence ID" value="MDQ0465075.1"/>
    <property type="molecule type" value="Genomic_DNA"/>
</dbReference>
<feature type="signal peptide" evidence="3">
    <location>
        <begin position="1"/>
        <end position="27"/>
    </location>
</feature>
<evidence type="ECO:0000256" key="3">
    <source>
        <dbReference type="SAM" id="SignalP"/>
    </source>
</evidence>
<dbReference type="PANTHER" id="PTHR43248:SF2">
    <property type="entry name" value="PROLYL AMINOPEPTIDASE"/>
    <property type="match status" value="1"/>
</dbReference>
<gene>
    <name evidence="5" type="ORF">QO010_002859</name>
</gene>
<sequence>MLKLALRIPAGLLLAVLLLIALGGAMAAVSSNAPRGRMVDIGGRSLHLVCVGPKSDHPTVWFESGAFGIAADWAEVQRRLADKGQRSCAYDRAGLGSSDPGPAPRDSRAIAADLEKLIARSGEEGPFIFVGHSMAGLHVRLYAVTHPAQVAGIVLVDATTAEASDNATLRMFVERFGQISRLASSAASIGLLKPLAPLLGDGIGLPPDAVRAKQAAFGSGPSNRAAADEVTLWLTDAAQAREAGNYDPTWPVAVVTAGPVGNRAAWKSAQAAPARASRYPYAVNVDQAGHASLLGRRFGQAIVDAILHVRDAAG</sequence>
<accession>A0ABU0IUL8</accession>
<dbReference type="SUPFAM" id="SSF53474">
    <property type="entry name" value="alpha/beta-Hydrolases"/>
    <property type="match status" value="1"/>
</dbReference>
<organism evidence="5 6">
    <name type="scientific">Caulobacter ginsengisoli</name>
    <dbReference type="NCBI Taxonomy" id="400775"/>
    <lineage>
        <taxon>Bacteria</taxon>
        <taxon>Pseudomonadati</taxon>
        <taxon>Pseudomonadota</taxon>
        <taxon>Alphaproteobacteria</taxon>
        <taxon>Caulobacterales</taxon>
        <taxon>Caulobacteraceae</taxon>
        <taxon>Caulobacter</taxon>
    </lineage>
</organism>